<comment type="caution">
    <text evidence="9">The sequence shown here is derived from an EMBL/GenBank/DDBJ whole genome shotgun (WGS) entry which is preliminary data.</text>
</comment>
<keyword evidence="2" id="KW-0479">Metal-binding</keyword>
<dbReference type="EMBL" id="BTSX01000006">
    <property type="protein sequence ID" value="GMT04866.1"/>
    <property type="molecule type" value="Genomic_DNA"/>
</dbReference>
<feature type="compositionally biased region" description="Gly residues" evidence="6">
    <location>
        <begin position="396"/>
        <end position="410"/>
    </location>
</feature>
<reference evidence="9" key="1">
    <citation type="submission" date="2023-10" db="EMBL/GenBank/DDBJ databases">
        <title>Genome assembly of Pristionchus species.</title>
        <authorList>
            <person name="Yoshida K."/>
            <person name="Sommer R.J."/>
        </authorList>
    </citation>
    <scope>NUCLEOTIDE SEQUENCE</scope>
    <source>
        <strain evidence="9">RS0144</strain>
    </source>
</reference>
<evidence type="ECO:0000313" key="10">
    <source>
        <dbReference type="Proteomes" id="UP001432027"/>
    </source>
</evidence>
<evidence type="ECO:0000256" key="2">
    <source>
        <dbReference type="ARBA" id="ARBA00022723"/>
    </source>
</evidence>
<dbReference type="Proteomes" id="UP001432027">
    <property type="component" value="Unassembled WGS sequence"/>
</dbReference>
<evidence type="ECO:0000256" key="4">
    <source>
        <dbReference type="ARBA" id="ARBA00022833"/>
    </source>
</evidence>
<feature type="compositionally biased region" description="Acidic residues" evidence="6">
    <location>
        <begin position="431"/>
        <end position="442"/>
    </location>
</feature>
<feature type="compositionally biased region" description="Basic residues" evidence="6">
    <location>
        <begin position="536"/>
        <end position="548"/>
    </location>
</feature>
<dbReference type="InterPro" id="IPR003604">
    <property type="entry name" value="Matrin/U1-like-C_Znf_C2H2"/>
</dbReference>
<dbReference type="Gene3D" id="2.20.70.10">
    <property type="match status" value="1"/>
</dbReference>
<evidence type="ECO:0000256" key="5">
    <source>
        <dbReference type="ARBA" id="ARBA00023242"/>
    </source>
</evidence>
<dbReference type="SMART" id="SM00456">
    <property type="entry name" value="WW"/>
    <property type="match status" value="1"/>
</dbReference>
<accession>A0AAV5UEJ4</accession>
<name>A0AAV5UEJ4_9BILA</name>
<dbReference type="PANTHER" id="PTHR13173">
    <property type="entry name" value="WW DOMAIN BINDING PROTEIN 4"/>
    <property type="match status" value="1"/>
</dbReference>
<keyword evidence="4" id="KW-0862">Zinc</keyword>
<evidence type="ECO:0000256" key="3">
    <source>
        <dbReference type="ARBA" id="ARBA00022771"/>
    </source>
</evidence>
<dbReference type="InterPro" id="IPR040023">
    <property type="entry name" value="WBP4"/>
</dbReference>
<protein>
    <submittedName>
        <fullName evidence="9">Uncharacterized protein</fullName>
    </submittedName>
</protein>
<dbReference type="AlphaFoldDB" id="A0AAV5UEJ4"/>
<evidence type="ECO:0000256" key="6">
    <source>
        <dbReference type="SAM" id="MobiDB-lite"/>
    </source>
</evidence>
<evidence type="ECO:0000259" key="7">
    <source>
        <dbReference type="PROSITE" id="PS50020"/>
    </source>
</evidence>
<dbReference type="SMART" id="SM00451">
    <property type="entry name" value="ZnF_U1"/>
    <property type="match status" value="1"/>
</dbReference>
<dbReference type="InterPro" id="IPR001202">
    <property type="entry name" value="WW_dom"/>
</dbReference>
<gene>
    <name evidence="9" type="ORF">PENTCL1PPCAC_27040</name>
</gene>
<evidence type="ECO:0000313" key="9">
    <source>
        <dbReference type="EMBL" id="GMT04866.1"/>
    </source>
</evidence>
<keyword evidence="10" id="KW-1185">Reference proteome</keyword>
<feature type="domain" description="Matrin-type" evidence="8">
    <location>
        <begin position="13"/>
        <end position="44"/>
    </location>
</feature>
<keyword evidence="3" id="KW-0863">Zinc-finger</keyword>
<dbReference type="GO" id="GO:0003723">
    <property type="term" value="F:RNA binding"/>
    <property type="evidence" value="ECO:0007669"/>
    <property type="project" value="TreeGrafter"/>
</dbReference>
<sequence length="548" mass="60357">AKMTEVWKSQGRKFCEICKVWFGDNRASIEFHERGQKHQAAVKEKLRNLGKNNEKKAREAADLAATLAMMESGAAASMAAHNEGIVNGPALPERGLGIGPKVPVGGTKYLDPRQMSMQSMAEEMARRKREDEEKKAQLALTMKSSLWREDDPEDQQPLPKDDVSSIMWVETDSEDGRKYYYHMFSGATSWEVPDRFFTQKEYDRRLAEIEQRAIERAKKGLPTDPSQMTMMNHRGEEISTAPEIQVAKRKKARDQEEIEAELAKSRLTAEYGSTETPGGYGSASLAPPPADYGAPAPSYSMMPTSGGEEPAEKKTRFTSMPERSGPSVFATRKERRKEKGDSMPKEEDGGGLGGGGGGGGIPMPMDIPMPPQPPTGGGFTSSSGQYRTGPAIMSPTGGGERGRGGGGGYKRGGRSLVPAPFKKQKEKEFKAEEEEPEEEENVASEVMKMAATAAPFGGWTKVTKEEGISVPYVKPVSEEQTKADERAKAWRQREEEEKDIKSSAPKKVIPKIEFTEKVAPVLTKKKNTGPVEFKKKSAPKSVRRREEE</sequence>
<dbReference type="PROSITE" id="PS01159">
    <property type="entry name" value="WW_DOMAIN_1"/>
    <property type="match status" value="1"/>
</dbReference>
<organism evidence="9 10">
    <name type="scientific">Pristionchus entomophagus</name>
    <dbReference type="NCBI Taxonomy" id="358040"/>
    <lineage>
        <taxon>Eukaryota</taxon>
        <taxon>Metazoa</taxon>
        <taxon>Ecdysozoa</taxon>
        <taxon>Nematoda</taxon>
        <taxon>Chromadorea</taxon>
        <taxon>Rhabditida</taxon>
        <taxon>Rhabditina</taxon>
        <taxon>Diplogasteromorpha</taxon>
        <taxon>Diplogasteroidea</taxon>
        <taxon>Neodiplogasteridae</taxon>
        <taxon>Pristionchus</taxon>
    </lineage>
</organism>
<dbReference type="InterPro" id="IPR036020">
    <property type="entry name" value="WW_dom_sf"/>
</dbReference>
<dbReference type="PANTHER" id="PTHR13173:SF10">
    <property type="entry name" value="WW DOMAIN-BINDING PROTEIN 4"/>
    <property type="match status" value="1"/>
</dbReference>
<feature type="non-terminal residue" evidence="9">
    <location>
        <position position="1"/>
    </location>
</feature>
<dbReference type="GO" id="GO:0071011">
    <property type="term" value="C:precatalytic spliceosome"/>
    <property type="evidence" value="ECO:0007669"/>
    <property type="project" value="TreeGrafter"/>
</dbReference>
<feature type="region of interest" description="Disordered" evidence="6">
    <location>
        <begin position="478"/>
        <end position="504"/>
    </location>
</feature>
<dbReference type="SUPFAM" id="SSF51045">
    <property type="entry name" value="WW domain"/>
    <property type="match status" value="1"/>
</dbReference>
<keyword evidence="5" id="KW-0539">Nucleus</keyword>
<comment type="subcellular location">
    <subcellularLocation>
        <location evidence="1">Nucleus</location>
    </subcellularLocation>
</comment>
<dbReference type="Pfam" id="PF06220">
    <property type="entry name" value="zf-U1"/>
    <property type="match status" value="1"/>
</dbReference>
<feature type="region of interest" description="Disordered" evidence="6">
    <location>
        <begin position="523"/>
        <end position="548"/>
    </location>
</feature>
<feature type="compositionally biased region" description="Basic and acidic residues" evidence="6">
    <location>
        <begin position="337"/>
        <end position="348"/>
    </location>
</feature>
<feature type="domain" description="WW" evidence="7">
    <location>
        <begin position="168"/>
        <end position="195"/>
    </location>
</feature>
<dbReference type="CDD" id="cd00201">
    <property type="entry name" value="WW"/>
    <property type="match status" value="1"/>
</dbReference>
<evidence type="ECO:0000256" key="1">
    <source>
        <dbReference type="ARBA" id="ARBA00004123"/>
    </source>
</evidence>
<feature type="region of interest" description="Disordered" evidence="6">
    <location>
        <begin position="248"/>
        <end position="443"/>
    </location>
</feature>
<dbReference type="PROSITE" id="PS50020">
    <property type="entry name" value="WW_DOMAIN_2"/>
    <property type="match status" value="1"/>
</dbReference>
<feature type="compositionally biased region" description="Gly residues" evidence="6">
    <location>
        <begin position="350"/>
        <end position="361"/>
    </location>
</feature>
<dbReference type="Gene3D" id="3.30.160.60">
    <property type="entry name" value="Classic Zinc Finger"/>
    <property type="match status" value="1"/>
</dbReference>
<dbReference type="InterPro" id="IPR013085">
    <property type="entry name" value="U1-CZ_Znf_C2H2"/>
</dbReference>
<feature type="compositionally biased region" description="Pro residues" evidence="6">
    <location>
        <begin position="365"/>
        <end position="374"/>
    </location>
</feature>
<feature type="compositionally biased region" description="Basic and acidic residues" evidence="6">
    <location>
        <begin position="478"/>
        <end position="501"/>
    </location>
</feature>
<dbReference type="PROSITE" id="PS50171">
    <property type="entry name" value="ZF_MATRIN"/>
    <property type="match status" value="1"/>
</dbReference>
<proteinExistence type="predicted"/>
<dbReference type="GO" id="GO:0008270">
    <property type="term" value="F:zinc ion binding"/>
    <property type="evidence" value="ECO:0007669"/>
    <property type="project" value="UniProtKB-KW"/>
</dbReference>
<evidence type="ECO:0000259" key="8">
    <source>
        <dbReference type="PROSITE" id="PS50171"/>
    </source>
</evidence>
<dbReference type="InterPro" id="IPR000690">
    <property type="entry name" value="Matrin/U1-C_Znf_C2H2"/>
</dbReference>
<dbReference type="GO" id="GO:0000398">
    <property type="term" value="P:mRNA splicing, via spliceosome"/>
    <property type="evidence" value="ECO:0007669"/>
    <property type="project" value="InterPro"/>
</dbReference>